<evidence type="ECO:0000313" key="2">
    <source>
        <dbReference type="Proteomes" id="UP000238823"/>
    </source>
</evidence>
<dbReference type="Proteomes" id="UP000238823">
    <property type="component" value="Unassembled WGS sequence"/>
</dbReference>
<accession>A0A2S9YW60</accession>
<dbReference type="SUPFAM" id="SSF53850">
    <property type="entry name" value="Periplasmic binding protein-like II"/>
    <property type="match status" value="1"/>
</dbReference>
<organism evidence="1 2">
    <name type="scientific">Enhygromyxa salina</name>
    <dbReference type="NCBI Taxonomy" id="215803"/>
    <lineage>
        <taxon>Bacteria</taxon>
        <taxon>Pseudomonadati</taxon>
        <taxon>Myxococcota</taxon>
        <taxon>Polyangia</taxon>
        <taxon>Nannocystales</taxon>
        <taxon>Nannocystaceae</taxon>
        <taxon>Enhygromyxa</taxon>
    </lineage>
</organism>
<proteinExistence type="predicted"/>
<reference evidence="1 2" key="1">
    <citation type="submission" date="2018-03" db="EMBL/GenBank/DDBJ databases">
        <title>Draft Genome Sequences of the Obligatory Marine Myxobacteria Enhygromyxa salina SWB007.</title>
        <authorList>
            <person name="Poehlein A."/>
            <person name="Moghaddam J.A."/>
            <person name="Harms H."/>
            <person name="Alanjari M."/>
            <person name="Koenig G.M."/>
            <person name="Daniel R."/>
            <person name="Schaeberle T.F."/>
        </authorList>
    </citation>
    <scope>NUCLEOTIDE SEQUENCE [LARGE SCALE GENOMIC DNA]</scope>
    <source>
        <strain evidence="1 2">SWB007</strain>
    </source>
</reference>
<evidence type="ECO:0000313" key="1">
    <source>
        <dbReference type="EMBL" id="PRQ09338.1"/>
    </source>
</evidence>
<sequence>MFPFRANTIEARLEAARAGMGIVMYAAGVAPAGLEALVLDVAAPSVPFYVVMHQDLKRVPRMRAMATALTQLFSEHVEAL</sequence>
<dbReference type="EMBL" id="PVNL01000028">
    <property type="protein sequence ID" value="PRQ09338.1"/>
    <property type="molecule type" value="Genomic_DNA"/>
</dbReference>
<dbReference type="Gene3D" id="3.40.190.290">
    <property type="match status" value="1"/>
</dbReference>
<protein>
    <submittedName>
        <fullName evidence="1">LysR substrate binding domain protein</fullName>
    </submittedName>
</protein>
<gene>
    <name evidence="1" type="ORF">ENSA7_09270</name>
</gene>
<comment type="caution">
    <text evidence="1">The sequence shown here is derived from an EMBL/GenBank/DDBJ whole genome shotgun (WGS) entry which is preliminary data.</text>
</comment>
<name>A0A2S9YW60_9BACT</name>
<dbReference type="AlphaFoldDB" id="A0A2S9YW60"/>